<comment type="caution">
    <text evidence="4">The sequence shown here is derived from an EMBL/GenBank/DDBJ whole genome shotgun (WGS) entry which is preliminary data.</text>
</comment>
<dbReference type="EMBL" id="JBEHHI010000001">
    <property type="protein sequence ID" value="MEX5726757.1"/>
    <property type="molecule type" value="Genomic_DNA"/>
</dbReference>
<evidence type="ECO:0000259" key="3">
    <source>
        <dbReference type="Pfam" id="PF01494"/>
    </source>
</evidence>
<dbReference type="SUPFAM" id="SSF54373">
    <property type="entry name" value="FAD-linked reductases, C-terminal domain"/>
    <property type="match status" value="1"/>
</dbReference>
<dbReference type="Gene3D" id="3.30.9.10">
    <property type="entry name" value="D-Amino Acid Oxidase, subunit A, domain 2"/>
    <property type="match status" value="1"/>
</dbReference>
<dbReference type="Proteomes" id="UP001560019">
    <property type="component" value="Unassembled WGS sequence"/>
</dbReference>
<dbReference type="RefSeq" id="WP_125404034.1">
    <property type="nucleotide sequence ID" value="NZ_JBEHHI010000001.1"/>
</dbReference>
<reference evidence="4 5" key="1">
    <citation type="submission" date="2024-06" db="EMBL/GenBank/DDBJ databases">
        <title>Genome of Rhodovulum iodosum, a marine photoferrotroph.</title>
        <authorList>
            <person name="Bianchini G."/>
            <person name="Nikeleit V."/>
            <person name="Kappler A."/>
            <person name="Bryce C."/>
            <person name="Sanchez-Baracaldo P."/>
        </authorList>
    </citation>
    <scope>NUCLEOTIDE SEQUENCE [LARGE SCALE GENOMIC DNA]</scope>
    <source>
        <strain evidence="4 5">UT/N1</strain>
    </source>
</reference>
<proteinExistence type="predicted"/>
<dbReference type="PANTHER" id="PTHR43004:SF3">
    <property type="entry name" value="P-HYDROXYBENZOATE HYDROXYLASE"/>
    <property type="match status" value="1"/>
</dbReference>
<gene>
    <name evidence="4" type="ORF">Ga0609869_000110</name>
</gene>
<dbReference type="Pfam" id="PF01494">
    <property type="entry name" value="FAD_binding_3"/>
    <property type="match status" value="1"/>
</dbReference>
<dbReference type="NCBIfam" id="NF006091">
    <property type="entry name" value="PRK08243.1"/>
    <property type="match status" value="1"/>
</dbReference>
<evidence type="ECO:0000256" key="1">
    <source>
        <dbReference type="ARBA" id="ARBA00022630"/>
    </source>
</evidence>
<dbReference type="SUPFAM" id="SSF51905">
    <property type="entry name" value="FAD/NAD(P)-binding domain"/>
    <property type="match status" value="1"/>
</dbReference>
<dbReference type="InterPro" id="IPR050641">
    <property type="entry name" value="RIFMO-like"/>
</dbReference>
<evidence type="ECO:0000313" key="4">
    <source>
        <dbReference type="EMBL" id="MEX5726757.1"/>
    </source>
</evidence>
<keyword evidence="2" id="KW-0274">FAD</keyword>
<dbReference type="PRINTS" id="PR00420">
    <property type="entry name" value="RNGMNOXGNASE"/>
</dbReference>
<feature type="domain" description="FAD-binding" evidence="3">
    <location>
        <begin position="2"/>
        <end position="341"/>
    </location>
</feature>
<accession>A0ABV3XN66</accession>
<keyword evidence="5" id="KW-1185">Reference proteome</keyword>
<dbReference type="Gene3D" id="3.50.50.60">
    <property type="entry name" value="FAD/NAD(P)-binding domain"/>
    <property type="match status" value="1"/>
</dbReference>
<sequence>MRTQVCIVGGGPSGLLLAQLLHKHGIDTVILERRSRAYVLARIRAGVLERGLVDLMHEAGVAGRLEREGLVHEGAAIAAGEALFRIDFKALTGHTVVVYGQTEVTRDLYDARDATGGETRFEVEDVAICDADTDAPYVTFRQEGTDHRIDCDFVAGCDGFHGVSRQTIPDRVRQEFEKVYPFGWLGVLSQTPPVEDEIIYARSERGFALCSMRNAELSRYYVQCPLSDRAEDWSDAAFWDELRRRLPARVAERLVTGPSIEKSIAPLRSFVCEPMRWGRLFLCGDAAHIVPPTGAKGLNTAASDIHYLYEAMVRYYRDNDREALDGYSRRALARVWKTQRFSWWMTTLLHSFPEQSAFDLRLQAADLAFLRDSEAAQRALAENYVGLPY</sequence>
<dbReference type="InterPro" id="IPR012733">
    <property type="entry name" value="HB_mOase"/>
</dbReference>
<keyword evidence="1" id="KW-0285">Flavoprotein</keyword>
<dbReference type="PANTHER" id="PTHR43004">
    <property type="entry name" value="TRK SYSTEM POTASSIUM UPTAKE PROTEIN"/>
    <property type="match status" value="1"/>
</dbReference>
<protein>
    <submittedName>
        <fullName evidence="4">p-hydroxybenzoate 3-monooxygenase</fullName>
    </submittedName>
</protein>
<name>A0ABV3XN66_9RHOB</name>
<evidence type="ECO:0000313" key="5">
    <source>
        <dbReference type="Proteomes" id="UP001560019"/>
    </source>
</evidence>
<evidence type="ECO:0000256" key="2">
    <source>
        <dbReference type="ARBA" id="ARBA00022827"/>
    </source>
</evidence>
<organism evidence="4 5">
    <name type="scientific">Rhodovulum iodosum</name>
    <dbReference type="NCBI Taxonomy" id="68291"/>
    <lineage>
        <taxon>Bacteria</taxon>
        <taxon>Pseudomonadati</taxon>
        <taxon>Pseudomonadota</taxon>
        <taxon>Alphaproteobacteria</taxon>
        <taxon>Rhodobacterales</taxon>
        <taxon>Paracoccaceae</taxon>
        <taxon>Rhodovulum</taxon>
    </lineage>
</organism>
<dbReference type="InterPro" id="IPR002938">
    <property type="entry name" value="FAD-bd"/>
</dbReference>
<dbReference type="NCBIfam" id="TIGR02360">
    <property type="entry name" value="pbenz_hydroxyl"/>
    <property type="match status" value="1"/>
</dbReference>
<dbReference type="InterPro" id="IPR036188">
    <property type="entry name" value="FAD/NAD-bd_sf"/>
</dbReference>